<dbReference type="AlphaFoldDB" id="A0A8X8Z8L7"/>
<dbReference type="Gene3D" id="3.90.940.40">
    <property type="entry name" value="Protein CHLORORESPIRATORY REDUCTION 7"/>
    <property type="match status" value="1"/>
</dbReference>
<accession>A0A8X8Z8L7</accession>
<dbReference type="EMBL" id="PNBA02000016">
    <property type="protein sequence ID" value="KAG6396117.1"/>
    <property type="molecule type" value="Genomic_DNA"/>
</dbReference>
<evidence type="ECO:0008006" key="3">
    <source>
        <dbReference type="Google" id="ProtNLM"/>
    </source>
</evidence>
<dbReference type="Proteomes" id="UP000298416">
    <property type="component" value="Unassembled WGS sequence"/>
</dbReference>
<dbReference type="PANTHER" id="PTHR36803">
    <property type="entry name" value="PROTEIN CHLORORESPIRATORY REDUCTION 7, CHLOROPLASTIC"/>
    <property type="match status" value="1"/>
</dbReference>
<comment type="caution">
    <text evidence="1">The sequence shown here is derived from an EMBL/GenBank/DDBJ whole genome shotgun (WGS) entry which is preliminary data.</text>
</comment>
<reference evidence="1" key="2">
    <citation type="submission" date="2020-08" db="EMBL/GenBank/DDBJ databases">
        <title>Plant Genome Project.</title>
        <authorList>
            <person name="Zhang R.-G."/>
        </authorList>
    </citation>
    <scope>NUCLEOTIDE SEQUENCE</scope>
    <source>
        <strain evidence="1">Huo1</strain>
        <tissue evidence="1">Leaf</tissue>
    </source>
</reference>
<name>A0A8X8Z8L7_SALSN</name>
<reference evidence="1" key="1">
    <citation type="submission" date="2018-01" db="EMBL/GenBank/DDBJ databases">
        <authorList>
            <person name="Mao J.F."/>
        </authorList>
    </citation>
    <scope>NUCLEOTIDE SEQUENCE</scope>
    <source>
        <strain evidence="1">Huo1</strain>
        <tissue evidence="1">Leaf</tissue>
    </source>
</reference>
<protein>
    <recommendedName>
        <fullName evidence="3">Protein CHLORORESPIRATORY REDUCTION 7, chloroplastic</fullName>
    </recommendedName>
</protein>
<dbReference type="FunFam" id="3.90.940.40:FF:000001">
    <property type="entry name" value="Protein CHLORORESPIRATORY REDUCTION 7 chloroplastic"/>
    <property type="match status" value="1"/>
</dbReference>
<proteinExistence type="predicted"/>
<dbReference type="PANTHER" id="PTHR36803:SF1">
    <property type="entry name" value="PROTEIN CHLORORESPIRATORY REDUCTION 7, CHLOROPLASTIC"/>
    <property type="match status" value="1"/>
</dbReference>
<gene>
    <name evidence="1" type="ORF">SASPL_142257</name>
</gene>
<organism evidence="1">
    <name type="scientific">Salvia splendens</name>
    <name type="common">Scarlet sage</name>
    <dbReference type="NCBI Taxonomy" id="180675"/>
    <lineage>
        <taxon>Eukaryota</taxon>
        <taxon>Viridiplantae</taxon>
        <taxon>Streptophyta</taxon>
        <taxon>Embryophyta</taxon>
        <taxon>Tracheophyta</taxon>
        <taxon>Spermatophyta</taxon>
        <taxon>Magnoliopsida</taxon>
        <taxon>eudicotyledons</taxon>
        <taxon>Gunneridae</taxon>
        <taxon>Pentapetalae</taxon>
        <taxon>asterids</taxon>
        <taxon>lamiids</taxon>
        <taxon>Lamiales</taxon>
        <taxon>Lamiaceae</taxon>
        <taxon>Nepetoideae</taxon>
        <taxon>Mentheae</taxon>
        <taxon>Salviinae</taxon>
        <taxon>Salvia</taxon>
        <taxon>Salvia subgen. Calosphace</taxon>
        <taxon>core Calosphace</taxon>
    </lineage>
</organism>
<dbReference type="InterPro" id="IPR021954">
    <property type="entry name" value="CRR7"/>
</dbReference>
<dbReference type="GO" id="GO:0009570">
    <property type="term" value="C:chloroplast stroma"/>
    <property type="evidence" value="ECO:0007669"/>
    <property type="project" value="TreeGrafter"/>
</dbReference>
<sequence>MIHVCNLRQKGLSESDSTNGTYLKSRWWRKQQSECSLLAWKPKPVNHTPNKTLVESRNVANVVQIRAARRNVNKIRKEKGLKQCLCDLMEKISLLTSSTRIHPHLPFSQSKTPTPFPHKWIHLRNTQFRGHLLKVDSSRRRRRSNTESETYVLMEPGEDEEFVSEDELRDKLKQWLQNWPGKSLPPDLARFDSIDDAVQYLVKSVCELEIDGDVGSIQWYQVRLE</sequence>
<dbReference type="Pfam" id="PF12095">
    <property type="entry name" value="CRR7"/>
    <property type="match status" value="1"/>
</dbReference>
<evidence type="ECO:0000313" key="2">
    <source>
        <dbReference type="Proteomes" id="UP000298416"/>
    </source>
</evidence>
<dbReference type="InterPro" id="IPR038150">
    <property type="entry name" value="CRR7-like_sf"/>
</dbReference>
<keyword evidence="2" id="KW-1185">Reference proteome</keyword>
<evidence type="ECO:0000313" key="1">
    <source>
        <dbReference type="EMBL" id="KAG6396117.1"/>
    </source>
</evidence>